<dbReference type="Pfam" id="PF00326">
    <property type="entry name" value="Peptidase_S9"/>
    <property type="match status" value="1"/>
</dbReference>
<evidence type="ECO:0000313" key="5">
    <source>
        <dbReference type="Proteomes" id="UP000177555"/>
    </source>
</evidence>
<dbReference type="PIRSF" id="PIRSF029171">
    <property type="entry name" value="Esterase_LipA"/>
    <property type="match status" value="1"/>
</dbReference>
<dbReference type="SUPFAM" id="SSF53474">
    <property type="entry name" value="alpha/beta-Hydrolases"/>
    <property type="match status" value="1"/>
</dbReference>
<dbReference type="Proteomes" id="UP000177555">
    <property type="component" value="Unassembled WGS sequence"/>
</dbReference>
<evidence type="ECO:0000256" key="1">
    <source>
        <dbReference type="ARBA" id="ARBA00022801"/>
    </source>
</evidence>
<dbReference type="GO" id="GO:0008236">
    <property type="term" value="F:serine-type peptidase activity"/>
    <property type="evidence" value="ECO:0007669"/>
    <property type="project" value="InterPro"/>
</dbReference>
<dbReference type="Gene3D" id="3.40.50.1820">
    <property type="entry name" value="alpha/beta hydrolase"/>
    <property type="match status" value="1"/>
</dbReference>
<reference evidence="4 5" key="1">
    <citation type="journal article" date="2016" name="Nat. Commun.">
        <title>Thousands of microbial genomes shed light on interconnected biogeochemical processes in an aquifer system.</title>
        <authorList>
            <person name="Anantharaman K."/>
            <person name="Brown C.T."/>
            <person name="Hug L.A."/>
            <person name="Sharon I."/>
            <person name="Castelle C.J."/>
            <person name="Probst A.J."/>
            <person name="Thomas B.C."/>
            <person name="Singh A."/>
            <person name="Wilkins M.J."/>
            <person name="Karaoz U."/>
            <person name="Brodie E.L."/>
            <person name="Williams K.H."/>
            <person name="Hubbard S.S."/>
            <person name="Banfield J.F."/>
        </authorList>
    </citation>
    <scope>NUCLEOTIDE SEQUENCE [LARGE SCALE GENOMIC DNA]</scope>
</reference>
<keyword evidence="1" id="KW-0378">Hydrolase</keyword>
<evidence type="ECO:0000313" key="4">
    <source>
        <dbReference type="EMBL" id="OGE29294.1"/>
    </source>
</evidence>
<dbReference type="InterPro" id="IPR029058">
    <property type="entry name" value="AB_hydrolase_fold"/>
</dbReference>
<dbReference type="AlphaFoldDB" id="A0A1F5JKW4"/>
<dbReference type="PANTHER" id="PTHR22946">
    <property type="entry name" value="DIENELACTONE HYDROLASE DOMAIN-CONTAINING PROTEIN-RELATED"/>
    <property type="match status" value="1"/>
</dbReference>
<dbReference type="InterPro" id="IPR050261">
    <property type="entry name" value="FrsA_esterase"/>
</dbReference>
<dbReference type="PANTHER" id="PTHR22946:SF9">
    <property type="entry name" value="POLYKETIDE TRANSFERASE AF380"/>
    <property type="match status" value="1"/>
</dbReference>
<comment type="caution">
    <text evidence="4">The sequence shown here is derived from an EMBL/GenBank/DDBJ whole genome shotgun (WGS) entry which is preliminary data.</text>
</comment>
<organism evidence="4 5">
    <name type="scientific">Candidatus Daviesbacteria bacterium RIFCSPHIGHO2_01_FULL_40_11</name>
    <dbReference type="NCBI Taxonomy" id="1797762"/>
    <lineage>
        <taxon>Bacteria</taxon>
        <taxon>Candidatus Daviesiibacteriota</taxon>
    </lineage>
</organism>
<dbReference type="InterPro" id="IPR001375">
    <property type="entry name" value="Peptidase_S9_cat"/>
</dbReference>
<dbReference type="InterPro" id="IPR005152">
    <property type="entry name" value="Lipase_secreted"/>
</dbReference>
<dbReference type="GO" id="GO:0016042">
    <property type="term" value="P:lipid catabolic process"/>
    <property type="evidence" value="ECO:0007669"/>
    <property type="project" value="InterPro"/>
</dbReference>
<feature type="region of interest" description="Disordered" evidence="2">
    <location>
        <begin position="1"/>
        <end position="28"/>
    </location>
</feature>
<protein>
    <submittedName>
        <fullName evidence="4">Peptidase</fullName>
    </submittedName>
</protein>
<accession>A0A1F5JKW4</accession>
<gene>
    <name evidence="4" type="ORF">A2867_05250</name>
</gene>
<dbReference type="EMBL" id="MFCP01000008">
    <property type="protein sequence ID" value="OGE29294.1"/>
    <property type="molecule type" value="Genomic_DNA"/>
</dbReference>
<feature type="compositionally biased region" description="Polar residues" evidence="2">
    <location>
        <begin position="1"/>
        <end position="26"/>
    </location>
</feature>
<proteinExistence type="predicted"/>
<dbReference type="GO" id="GO:0004806">
    <property type="term" value="F:triacylglycerol lipase activity"/>
    <property type="evidence" value="ECO:0007669"/>
    <property type="project" value="InterPro"/>
</dbReference>
<name>A0A1F5JKW4_9BACT</name>
<sequence length="327" mass="36635">MVSVRKSGNNPSLENPGTVIQPSQQQEDVHPLQIADMRKKEYPGSEITIERDLASGSNYRQYLASYRSEGLKIYALLTVPQGNQPVGGWPVIIFNHGYIPPAQYSTTGRYAAYTDIFSRNGYIVFKPDYRGHGDSEGNPEGAYYSTAYTTDVLNAVASVKKYPNVNPDKIGMWGHSMGGSITLRSMVVTEDIKAGVIWAGVVASYDDMIKNWRRARPFMLSESERAFRRPGRQALIDKYGNTDKNPAFWQSISPISFVKDISGPLQLHHGTSDQDVPLLFSERLNEAMKNAGQSVEFYTYEGDDHNLSRNLSLALNRSVEFFDKILK</sequence>
<evidence type="ECO:0000256" key="2">
    <source>
        <dbReference type="SAM" id="MobiDB-lite"/>
    </source>
</evidence>
<feature type="domain" description="Peptidase S9 prolyl oligopeptidase catalytic" evidence="3">
    <location>
        <begin position="114"/>
        <end position="326"/>
    </location>
</feature>
<dbReference type="GO" id="GO:0006508">
    <property type="term" value="P:proteolysis"/>
    <property type="evidence" value="ECO:0007669"/>
    <property type="project" value="InterPro"/>
</dbReference>
<evidence type="ECO:0000259" key="3">
    <source>
        <dbReference type="Pfam" id="PF00326"/>
    </source>
</evidence>